<protein>
    <submittedName>
        <fullName evidence="2">Uncharacterized protein</fullName>
    </submittedName>
</protein>
<gene>
    <name evidence="2" type="ORF">SAMN02745673_00526</name>
</gene>
<organism evidence="2 3">
    <name type="scientific">Marinactinospora thermotolerans DSM 45154</name>
    <dbReference type="NCBI Taxonomy" id="1122192"/>
    <lineage>
        <taxon>Bacteria</taxon>
        <taxon>Bacillati</taxon>
        <taxon>Actinomycetota</taxon>
        <taxon>Actinomycetes</taxon>
        <taxon>Streptosporangiales</taxon>
        <taxon>Nocardiopsidaceae</taxon>
        <taxon>Marinactinospora</taxon>
    </lineage>
</organism>
<evidence type="ECO:0000313" key="3">
    <source>
        <dbReference type="Proteomes" id="UP000190637"/>
    </source>
</evidence>
<evidence type="ECO:0000313" key="2">
    <source>
        <dbReference type="EMBL" id="SJZ45613.1"/>
    </source>
</evidence>
<dbReference type="EMBL" id="FUWS01000001">
    <property type="protein sequence ID" value="SJZ45613.1"/>
    <property type="molecule type" value="Genomic_DNA"/>
</dbReference>
<reference evidence="2 3" key="1">
    <citation type="submission" date="2017-02" db="EMBL/GenBank/DDBJ databases">
        <authorList>
            <person name="Peterson S.W."/>
        </authorList>
    </citation>
    <scope>NUCLEOTIDE SEQUENCE [LARGE SCALE GENOMIC DNA]</scope>
    <source>
        <strain evidence="2 3">DSM 45154</strain>
    </source>
</reference>
<name>A0A1T4KT99_9ACTN</name>
<keyword evidence="1" id="KW-1133">Transmembrane helix</keyword>
<dbReference type="Proteomes" id="UP000190637">
    <property type="component" value="Unassembled WGS sequence"/>
</dbReference>
<dbReference type="RefSeq" id="WP_200813483.1">
    <property type="nucleotide sequence ID" value="NZ_FUWS01000001.1"/>
</dbReference>
<feature type="transmembrane region" description="Helical" evidence="1">
    <location>
        <begin position="29"/>
        <end position="49"/>
    </location>
</feature>
<dbReference type="AlphaFoldDB" id="A0A1T4KT99"/>
<keyword evidence="1" id="KW-0812">Transmembrane</keyword>
<evidence type="ECO:0000256" key="1">
    <source>
        <dbReference type="SAM" id="Phobius"/>
    </source>
</evidence>
<sequence length="53" mass="5424">MDSLAPVLLLALGGLLAGGTIATWRNSRVLAVALAVCALLAVVAGVLRLDYFN</sequence>
<keyword evidence="3" id="KW-1185">Reference proteome</keyword>
<proteinExistence type="predicted"/>
<keyword evidence="1" id="KW-0472">Membrane</keyword>
<accession>A0A1T4KT99</accession>
<dbReference type="STRING" id="1122192.SAMN02745673_00526"/>